<dbReference type="Proteomes" id="UP001057402">
    <property type="component" value="Chromosome 9"/>
</dbReference>
<protein>
    <submittedName>
        <fullName evidence="1">Uncharacterized protein</fullName>
    </submittedName>
</protein>
<gene>
    <name evidence="1" type="ORF">MLD38_031237</name>
</gene>
<comment type="caution">
    <text evidence="1">The sequence shown here is derived from an EMBL/GenBank/DDBJ whole genome shotgun (WGS) entry which is preliminary data.</text>
</comment>
<keyword evidence="2" id="KW-1185">Reference proteome</keyword>
<sequence>MPPTQVPLHHHAPASALPPSSDTLHSTEFLNLTQKETRGCIRDKGINGNALTQLGKSKYHHQGHSCGAHCNYDIHEINQSKDSQVYHASESEVLTVEASFL</sequence>
<name>A0ACB9MNF9_9MYRT</name>
<organism evidence="1 2">
    <name type="scientific">Melastoma candidum</name>
    <dbReference type="NCBI Taxonomy" id="119954"/>
    <lineage>
        <taxon>Eukaryota</taxon>
        <taxon>Viridiplantae</taxon>
        <taxon>Streptophyta</taxon>
        <taxon>Embryophyta</taxon>
        <taxon>Tracheophyta</taxon>
        <taxon>Spermatophyta</taxon>
        <taxon>Magnoliopsida</taxon>
        <taxon>eudicotyledons</taxon>
        <taxon>Gunneridae</taxon>
        <taxon>Pentapetalae</taxon>
        <taxon>rosids</taxon>
        <taxon>malvids</taxon>
        <taxon>Myrtales</taxon>
        <taxon>Melastomataceae</taxon>
        <taxon>Melastomatoideae</taxon>
        <taxon>Melastomateae</taxon>
        <taxon>Melastoma</taxon>
    </lineage>
</organism>
<accession>A0ACB9MNF9</accession>
<evidence type="ECO:0000313" key="1">
    <source>
        <dbReference type="EMBL" id="KAI4325873.1"/>
    </source>
</evidence>
<dbReference type="EMBL" id="CM042888">
    <property type="protein sequence ID" value="KAI4325873.1"/>
    <property type="molecule type" value="Genomic_DNA"/>
</dbReference>
<evidence type="ECO:0000313" key="2">
    <source>
        <dbReference type="Proteomes" id="UP001057402"/>
    </source>
</evidence>
<proteinExistence type="predicted"/>
<reference evidence="2" key="1">
    <citation type="journal article" date="2023" name="Front. Plant Sci.">
        <title>Chromosomal-level genome assembly of Melastoma candidum provides insights into trichome evolution.</title>
        <authorList>
            <person name="Zhong Y."/>
            <person name="Wu W."/>
            <person name="Sun C."/>
            <person name="Zou P."/>
            <person name="Liu Y."/>
            <person name="Dai S."/>
            <person name="Zhou R."/>
        </authorList>
    </citation>
    <scope>NUCLEOTIDE SEQUENCE [LARGE SCALE GENOMIC DNA]</scope>
</reference>